<keyword evidence="1" id="KW-0269">Exonuclease</keyword>
<dbReference type="EMBL" id="CM043015">
    <property type="protein sequence ID" value="KAI4470624.1"/>
    <property type="molecule type" value="Genomic_DNA"/>
</dbReference>
<gene>
    <name evidence="1" type="ORF">MML48_1g02526</name>
</gene>
<sequence>MDPVSVLKEEFIEEEVTNIVCCSENMSVNRGRGRGRGRGVYLKQVRLQESLTAIQTIQTSLDIVKPNSHSNRISINLELQDPSEQWFTQFKSTWNLRTPSFIVKKCPAVTNMLHQHLDTVENAYEEALRLMYNCLDFKYAKSKSLSFMIMEEFKMWSLMSRNKIIHLLTVDVKVSAFNIVRQQSQFGLMKLVADTYEMATDCDIFLDIIKQMIAEKQYKEACQCATLLGLHNKFSINEFLVPLVLQDKLFFVEDFLNESSVHQIELVTFLDSIVGKPLSIRALLEETIVKHDIPEVKWEKLCYKPWRKLITRLIKMYKLPADVSPCLNKKRNEGALQFLLNKRFVDNSFGYEGWKEMVQEAVKDDTNLQKELVLHVSTYGDISEALMWAHFYNVPKEYWPHSVRLLNDNPNNDRHQQANLQIESEDSWDNDEIPQVASYHKLNLSTDHIILVDAITEFERFLDNMQDVYLVGVDCEWKPTFGVQKSELALMQIATRNYVYILDVIQLSGKAPHLWQELGNFLFNNCDILKLGFAFTSDTSIIIHSLPHLSFNQNAGFLDVLSLWKQIEKNPNIKLPYEVQSGGPSLSTLVHLCLGRPLDKSDQFSNWEKRPLRQSQLEYAALDAYCLIQKSKDVIKVNPQPPSPHYEPVPADKISFVCDTMLQGLGKSLRRCGIDSAILENNVDHKECVRHYQDERRYILTRGQIFNMLMGYVPAGHCFNVQSDDIDEQLKLVLDYFNINVTKDHVFSRCQGCNSNSFIKLAKSTMNALAIESRKTRQIEMYDTELVDEATGFSSEEDFEDDYARPPVSYTRKWAVCTEEKIDLGLSMTRNGAKIQVDSVPTGVLEKYDIFYVCEDCGKVYWDGSHFERVLANRLQGIIL</sequence>
<protein>
    <submittedName>
        <fullName evidence="1">5' exonuclease domain-containing protein</fullName>
    </submittedName>
</protein>
<keyword evidence="1" id="KW-0378">Hydrolase</keyword>
<dbReference type="Proteomes" id="UP001056778">
    <property type="component" value="Chromosome 1"/>
</dbReference>
<proteinExistence type="predicted"/>
<accession>A0ACB9TV33</accession>
<keyword evidence="1" id="KW-0540">Nuclease</keyword>
<name>A0ACB9TV33_HOLOL</name>
<comment type="caution">
    <text evidence="1">The sequence shown here is derived from an EMBL/GenBank/DDBJ whole genome shotgun (WGS) entry which is preliminary data.</text>
</comment>
<organism evidence="1 2">
    <name type="scientific">Holotrichia oblita</name>
    <name type="common">Chafer beetle</name>
    <dbReference type="NCBI Taxonomy" id="644536"/>
    <lineage>
        <taxon>Eukaryota</taxon>
        <taxon>Metazoa</taxon>
        <taxon>Ecdysozoa</taxon>
        <taxon>Arthropoda</taxon>
        <taxon>Hexapoda</taxon>
        <taxon>Insecta</taxon>
        <taxon>Pterygota</taxon>
        <taxon>Neoptera</taxon>
        <taxon>Endopterygota</taxon>
        <taxon>Coleoptera</taxon>
        <taxon>Polyphaga</taxon>
        <taxon>Scarabaeiformia</taxon>
        <taxon>Scarabaeidae</taxon>
        <taxon>Melolonthinae</taxon>
        <taxon>Holotrichia</taxon>
    </lineage>
</organism>
<keyword evidence="2" id="KW-1185">Reference proteome</keyword>
<evidence type="ECO:0000313" key="1">
    <source>
        <dbReference type="EMBL" id="KAI4470624.1"/>
    </source>
</evidence>
<reference evidence="1" key="1">
    <citation type="submission" date="2022-04" db="EMBL/GenBank/DDBJ databases">
        <title>Chromosome-scale genome assembly of Holotrichia oblita Faldermann.</title>
        <authorList>
            <person name="Rongchong L."/>
        </authorList>
    </citation>
    <scope>NUCLEOTIDE SEQUENCE</scope>
    <source>
        <strain evidence="1">81SQS9</strain>
    </source>
</reference>
<evidence type="ECO:0000313" key="2">
    <source>
        <dbReference type="Proteomes" id="UP001056778"/>
    </source>
</evidence>